<dbReference type="InterPro" id="IPR024628">
    <property type="entry name" value="Sulfotransferase_Stf0_dom"/>
</dbReference>
<sequence length="264" mass="31255">MIRRGFGETRILLFKHLDLINVYLSRRFNFCSQYHQANMKSKWKYFSTWWIIKRKQLFNLLLPKGNYYTRFVIVCTGRSGSTLLHTYLNSHPQIWSYGEILRKRLVKEKPIISLERMVFKPHTKAIRAIGLKMFYDYREQEAYQRAFEEVVNDRDIKVIHLTREDKRQQLISLKRAEETGIWSSTSKLQTKVEVDFSAEELVAYEKKINSSATEIRSLFASHQMLEVTYEALTTDAQEVLSRVQQFLGVKPKRLFTLLIKQGDG</sequence>
<dbReference type="AlphaFoldDB" id="L8JSN6"/>
<evidence type="ECO:0000313" key="3">
    <source>
        <dbReference type="Proteomes" id="UP000011135"/>
    </source>
</evidence>
<organism evidence="2 3">
    <name type="scientific">Fulvivirga imtechensis AK7</name>
    <dbReference type="NCBI Taxonomy" id="1237149"/>
    <lineage>
        <taxon>Bacteria</taxon>
        <taxon>Pseudomonadati</taxon>
        <taxon>Bacteroidota</taxon>
        <taxon>Cytophagia</taxon>
        <taxon>Cytophagales</taxon>
        <taxon>Fulvivirgaceae</taxon>
        <taxon>Fulvivirga</taxon>
    </lineage>
</organism>
<dbReference type="PANTHER" id="PTHR32175">
    <property type="entry name" value="PROTEIN, PUTATIVE, EXPRESSED-RELATED"/>
    <property type="match status" value="1"/>
</dbReference>
<dbReference type="STRING" id="1237149.C900_04057"/>
<dbReference type="SUPFAM" id="SSF52540">
    <property type="entry name" value="P-loop containing nucleoside triphosphate hydrolases"/>
    <property type="match status" value="1"/>
</dbReference>
<evidence type="ECO:0000259" key="1">
    <source>
        <dbReference type="PROSITE" id="PS50057"/>
    </source>
</evidence>
<dbReference type="GO" id="GO:0016740">
    <property type="term" value="F:transferase activity"/>
    <property type="evidence" value="ECO:0007669"/>
    <property type="project" value="UniProtKB-KW"/>
</dbReference>
<dbReference type="eggNOG" id="COG4424">
    <property type="taxonomic scope" value="Bacteria"/>
</dbReference>
<comment type="caution">
    <text evidence="2">The sequence shown here is derived from an EMBL/GenBank/DDBJ whole genome shotgun (WGS) entry which is preliminary data.</text>
</comment>
<dbReference type="EMBL" id="AMZN01000055">
    <property type="protein sequence ID" value="ELR70372.1"/>
    <property type="molecule type" value="Genomic_DNA"/>
</dbReference>
<gene>
    <name evidence="2" type="ORF">C900_04057</name>
</gene>
<evidence type="ECO:0000313" key="2">
    <source>
        <dbReference type="EMBL" id="ELR70372.1"/>
    </source>
</evidence>
<proteinExistence type="predicted"/>
<feature type="domain" description="FERM" evidence="1">
    <location>
        <begin position="213"/>
        <end position="264"/>
    </location>
</feature>
<dbReference type="Gene3D" id="3.40.50.300">
    <property type="entry name" value="P-loop containing nucleotide triphosphate hydrolases"/>
    <property type="match status" value="1"/>
</dbReference>
<name>L8JSN6_9BACT</name>
<protein>
    <submittedName>
        <fullName evidence="2">Sulfotransferase, putative</fullName>
    </submittedName>
</protein>
<dbReference type="PANTHER" id="PTHR32175:SF26">
    <property type="entry name" value="PROTEIN, PUTATIVE, EXPRESSED-RELATED"/>
    <property type="match status" value="1"/>
</dbReference>
<reference evidence="2 3" key="1">
    <citation type="submission" date="2012-12" db="EMBL/GenBank/DDBJ databases">
        <title>Genome assembly of Fulvivirga imtechensis AK7.</title>
        <authorList>
            <person name="Nupur N."/>
            <person name="Khatri I."/>
            <person name="Kumar R."/>
            <person name="Subramanian S."/>
            <person name="Pinnaka A."/>
        </authorList>
    </citation>
    <scope>NUCLEOTIDE SEQUENCE [LARGE SCALE GENOMIC DNA]</scope>
    <source>
        <strain evidence="2 3">AK7</strain>
    </source>
</reference>
<keyword evidence="2" id="KW-0808">Transferase</keyword>
<keyword evidence="3" id="KW-1185">Reference proteome</keyword>
<dbReference type="Proteomes" id="UP000011135">
    <property type="component" value="Unassembled WGS sequence"/>
</dbReference>
<dbReference type="InterPro" id="IPR027417">
    <property type="entry name" value="P-loop_NTPase"/>
</dbReference>
<dbReference type="PROSITE" id="PS50057">
    <property type="entry name" value="FERM_3"/>
    <property type="match status" value="1"/>
</dbReference>
<accession>L8JSN6</accession>
<dbReference type="InterPro" id="IPR052796">
    <property type="entry name" value="Nod_factor_sulfotransferase"/>
</dbReference>
<dbReference type="InterPro" id="IPR000299">
    <property type="entry name" value="FERM_domain"/>
</dbReference>
<dbReference type="Pfam" id="PF09037">
    <property type="entry name" value="Sulphotransf"/>
    <property type="match status" value="1"/>
</dbReference>